<feature type="transmembrane region" description="Helical" evidence="2">
    <location>
        <begin position="80"/>
        <end position="103"/>
    </location>
</feature>
<sequence>MQTLTTMEKTRDSGNTHLRVDRHSQPRWYGQTGGRPATKRIKLAAPWIVAYLQTIAQVLLGDPLPPSQLDQTRFCVCPDVNFLILRTCMAFALPLFVSIILLFMAARSLQRIYGEEFRDRIGAEEANLDSEKSNITEQSVSRFPSNSGIDQSRKEVSGNLALKTACTEATETQANSERIVPEIEEKEDGNTYTDVLVFNISNANGSISNKSDLTKQQLPNGKQDGETGGCYAVIVNAERILDEAKDKSISDDMNAAKTEILEPVRREVGEYILRDTFEFVDSISNLNVSDKKMLSANYSSLFTNVSLVKTIQFLCGYIESRWINAGPPATEVRESLMICTSKLQLQFNGELCRQIDGVAMDSPLGPLLADIFINMLENNQLDETIRATSYYRRFEETNFGNSTTSRATQASHSHGSSDRELRNTFTSKFRH</sequence>
<keyword evidence="4" id="KW-1185">Reference proteome</keyword>
<evidence type="ECO:0000256" key="1">
    <source>
        <dbReference type="SAM" id="MobiDB-lite"/>
    </source>
</evidence>
<evidence type="ECO:0000313" key="3">
    <source>
        <dbReference type="EMBL" id="KAA3677446.1"/>
    </source>
</evidence>
<name>A0A5J4NPF0_9TREM</name>
<dbReference type="Proteomes" id="UP000324629">
    <property type="component" value="Unassembled WGS sequence"/>
</dbReference>
<organism evidence="3 4">
    <name type="scientific">Paragonimus westermani</name>
    <dbReference type="NCBI Taxonomy" id="34504"/>
    <lineage>
        <taxon>Eukaryota</taxon>
        <taxon>Metazoa</taxon>
        <taxon>Spiralia</taxon>
        <taxon>Lophotrochozoa</taxon>
        <taxon>Platyhelminthes</taxon>
        <taxon>Trematoda</taxon>
        <taxon>Digenea</taxon>
        <taxon>Plagiorchiida</taxon>
        <taxon>Troglotremata</taxon>
        <taxon>Troglotrematidae</taxon>
        <taxon>Paragonimus</taxon>
    </lineage>
</organism>
<feature type="region of interest" description="Disordered" evidence="1">
    <location>
        <begin position="402"/>
        <end position="431"/>
    </location>
</feature>
<evidence type="ECO:0000256" key="2">
    <source>
        <dbReference type="SAM" id="Phobius"/>
    </source>
</evidence>
<comment type="caution">
    <text evidence="3">The sequence shown here is derived from an EMBL/GenBank/DDBJ whole genome shotgun (WGS) entry which is preliminary data.</text>
</comment>
<dbReference type="AlphaFoldDB" id="A0A5J4NPF0"/>
<reference evidence="3 4" key="1">
    <citation type="journal article" date="2019" name="Gigascience">
        <title>Whole-genome sequence of the oriental lung fluke Paragonimus westermani.</title>
        <authorList>
            <person name="Oey H."/>
            <person name="Zakrzewski M."/>
            <person name="Narain K."/>
            <person name="Devi K.R."/>
            <person name="Agatsuma T."/>
            <person name="Nawaratna S."/>
            <person name="Gobert G.N."/>
            <person name="Jones M.K."/>
            <person name="Ragan M.A."/>
            <person name="McManus D.P."/>
            <person name="Krause L."/>
        </authorList>
    </citation>
    <scope>NUCLEOTIDE SEQUENCE [LARGE SCALE GENOMIC DNA]</scope>
    <source>
        <strain evidence="3 4">IND2009</strain>
    </source>
</reference>
<dbReference type="PANTHER" id="PTHR21301:SF10">
    <property type="entry name" value="REVERSE TRANSCRIPTASE DOMAIN-CONTAINING PROTEIN"/>
    <property type="match status" value="1"/>
</dbReference>
<feature type="non-terminal residue" evidence="3">
    <location>
        <position position="431"/>
    </location>
</feature>
<dbReference type="EMBL" id="QNGE01001502">
    <property type="protein sequence ID" value="KAA3677446.1"/>
    <property type="molecule type" value="Genomic_DNA"/>
</dbReference>
<feature type="compositionally biased region" description="Polar residues" evidence="1">
    <location>
        <begin position="402"/>
        <end position="414"/>
    </location>
</feature>
<dbReference type="PANTHER" id="PTHR21301">
    <property type="entry name" value="REVERSE TRANSCRIPTASE"/>
    <property type="match status" value="1"/>
</dbReference>
<proteinExistence type="predicted"/>
<evidence type="ECO:0000313" key="4">
    <source>
        <dbReference type="Proteomes" id="UP000324629"/>
    </source>
</evidence>
<keyword evidence="2" id="KW-1133">Transmembrane helix</keyword>
<keyword evidence="2" id="KW-0472">Membrane</keyword>
<accession>A0A5J4NPF0</accession>
<gene>
    <name evidence="3" type="ORF">DEA37_0002814</name>
</gene>
<feature type="region of interest" description="Disordered" evidence="1">
    <location>
        <begin position="129"/>
        <end position="154"/>
    </location>
</feature>
<keyword evidence="2" id="KW-0812">Transmembrane</keyword>
<protein>
    <submittedName>
        <fullName evidence="3">Uncharacterized protein</fullName>
    </submittedName>
</protein>
<feature type="compositionally biased region" description="Polar residues" evidence="1">
    <location>
        <begin position="135"/>
        <end position="150"/>
    </location>
</feature>